<proteinExistence type="inferred from homology"/>
<evidence type="ECO:0000313" key="12">
    <source>
        <dbReference type="Proteomes" id="UP001190452"/>
    </source>
</evidence>
<dbReference type="Gene3D" id="3.40.190.10">
    <property type="entry name" value="Periplasmic binding protein-like II"/>
    <property type="match status" value="2"/>
</dbReference>
<evidence type="ECO:0000256" key="7">
    <source>
        <dbReference type="SAM" id="SignalP"/>
    </source>
</evidence>
<keyword evidence="4 7" id="KW-0732">Signal</keyword>
<dbReference type="CDD" id="cd13557">
    <property type="entry name" value="PBP2_SsuA"/>
    <property type="match status" value="1"/>
</dbReference>
<dbReference type="NCBIfam" id="NF008588">
    <property type="entry name" value="PRK11553.1"/>
    <property type="match status" value="1"/>
</dbReference>
<evidence type="ECO:0000313" key="9">
    <source>
        <dbReference type="EMBL" id="CAJ0688598.1"/>
    </source>
</evidence>
<dbReference type="InterPro" id="IPR006311">
    <property type="entry name" value="TAT_signal"/>
</dbReference>
<accession>A0AAD2ATE3</accession>
<evidence type="ECO:0000313" key="10">
    <source>
        <dbReference type="EMBL" id="CAJ0851900.1"/>
    </source>
</evidence>
<sequence>MKNHSQLRRTLTRASLTLAALLATLGAPAVFANSDAPPPTAAKQLRIGYQKYGTLTVLKARGTLEKRLASQGIEVKWTEFPAGPQLLEGLNVGAIDFGTTGEAPTIFALAAGAHLVYVGNQPPAPAGEAIIVPKNSPLKSVADLKGKRVAFNKGSNVHYLLVKLLEKANVPYSDIQPVYLTPADARAAFERGAVDAWVIWDPFFAAAEQQLGARVLADGTGVVNNSQYFLASKGYAAARPDVLNIVLDELKKTDAWAVANPKEVTNILGPQLGLEPAVVARSVSRIAYGIQPVGAEALADQQRIADTFHALKLIPRQVKVADSAWKPAAQPATQQAAR</sequence>
<dbReference type="GO" id="GO:0042597">
    <property type="term" value="C:periplasmic space"/>
    <property type="evidence" value="ECO:0007669"/>
    <property type="project" value="UniProtKB-SubCell"/>
</dbReference>
<dbReference type="SUPFAM" id="SSF53850">
    <property type="entry name" value="Periplasmic binding protein-like II"/>
    <property type="match status" value="1"/>
</dbReference>
<feature type="domain" description="Solute-binding protein family 3/N-terminal" evidence="8">
    <location>
        <begin position="44"/>
        <end position="260"/>
    </location>
</feature>
<dbReference type="EMBL" id="CATVXE010000014">
    <property type="protein sequence ID" value="CAJ0688598.1"/>
    <property type="molecule type" value="Genomic_DNA"/>
</dbReference>
<dbReference type="EMBL" id="CAUDKV010000002">
    <property type="protein sequence ID" value="CAJ0851900.1"/>
    <property type="molecule type" value="Genomic_DNA"/>
</dbReference>
<evidence type="ECO:0000256" key="3">
    <source>
        <dbReference type="ARBA" id="ARBA00022448"/>
    </source>
</evidence>
<dbReference type="GO" id="GO:0042626">
    <property type="term" value="F:ATPase-coupled transmembrane transporter activity"/>
    <property type="evidence" value="ECO:0007669"/>
    <property type="project" value="InterPro"/>
</dbReference>
<dbReference type="Proteomes" id="UP001190002">
    <property type="component" value="Unassembled WGS sequence"/>
</dbReference>
<evidence type="ECO:0000256" key="1">
    <source>
        <dbReference type="ARBA" id="ARBA00004418"/>
    </source>
</evidence>
<evidence type="ECO:0000256" key="5">
    <source>
        <dbReference type="ARBA" id="ARBA00055538"/>
    </source>
</evidence>
<comment type="similarity">
    <text evidence="2">Belongs to the bacterial solute-binding protein SsuA/TauA family.</text>
</comment>
<dbReference type="InterPro" id="IPR001638">
    <property type="entry name" value="Solute-binding_3/MltF_N"/>
</dbReference>
<dbReference type="PANTHER" id="PTHR30024">
    <property type="entry name" value="ALIPHATIC SULFONATES-BINDING PROTEIN-RELATED"/>
    <property type="match status" value="1"/>
</dbReference>
<keyword evidence="12" id="KW-1185">Reference proteome</keyword>
<dbReference type="InterPro" id="IPR010067">
    <property type="entry name" value="ABC_SsuA_sub-bd"/>
</dbReference>
<dbReference type="RefSeq" id="WP_096744977.1">
    <property type="nucleotide sequence ID" value="NZ_CATVXE010000014.1"/>
</dbReference>
<comment type="function">
    <text evidence="5">Part of a binding-protein-dependent transport system for aliphatic sulfonates. Putative binding protein.</text>
</comment>
<dbReference type="PANTHER" id="PTHR30024:SF42">
    <property type="entry name" value="ALIPHATIC SULFONATES-BINDING PROTEIN-RELATED"/>
    <property type="match status" value="1"/>
</dbReference>
<dbReference type="GO" id="GO:0016020">
    <property type="term" value="C:membrane"/>
    <property type="evidence" value="ECO:0007669"/>
    <property type="project" value="InterPro"/>
</dbReference>
<evidence type="ECO:0000256" key="4">
    <source>
        <dbReference type="ARBA" id="ARBA00022729"/>
    </source>
</evidence>
<evidence type="ECO:0000259" key="8">
    <source>
        <dbReference type="SMART" id="SM00062"/>
    </source>
</evidence>
<gene>
    <name evidence="9" type="primary">ssuA_3</name>
    <name evidence="10" type="synonym">ssuA_1</name>
    <name evidence="10" type="ORF">R77569_00547</name>
    <name evidence="9" type="ORF">R77591_03278</name>
</gene>
<dbReference type="PROSITE" id="PS51318">
    <property type="entry name" value="TAT"/>
    <property type="match status" value="1"/>
</dbReference>
<feature type="chain" id="PRO_5041934195" description="Putative aliphatic sulfonates-binding protein" evidence="7">
    <location>
        <begin position="33"/>
        <end position="338"/>
    </location>
</feature>
<dbReference type="SMART" id="SM00062">
    <property type="entry name" value="PBPb"/>
    <property type="match status" value="1"/>
</dbReference>
<feature type="signal peptide" evidence="7">
    <location>
        <begin position="1"/>
        <end position="32"/>
    </location>
</feature>
<dbReference type="AlphaFoldDB" id="A0AAD2ATE3"/>
<dbReference type="NCBIfam" id="TIGR01728">
    <property type="entry name" value="SsuA_fam"/>
    <property type="match status" value="1"/>
</dbReference>
<dbReference type="Pfam" id="PF09084">
    <property type="entry name" value="NMT1"/>
    <property type="match status" value="1"/>
</dbReference>
<dbReference type="FunFam" id="3.40.190.10:FF:000050">
    <property type="entry name" value="Sulfonate ABC transporter substrate-binding protein"/>
    <property type="match status" value="1"/>
</dbReference>
<comment type="caution">
    <text evidence="9">The sequence shown here is derived from an EMBL/GenBank/DDBJ whole genome shotgun (WGS) entry which is preliminary data.</text>
</comment>
<keyword evidence="3" id="KW-0813">Transport</keyword>
<evidence type="ECO:0000256" key="2">
    <source>
        <dbReference type="ARBA" id="ARBA00010742"/>
    </source>
</evidence>
<evidence type="ECO:0000256" key="6">
    <source>
        <dbReference type="ARBA" id="ARBA00070228"/>
    </source>
</evidence>
<dbReference type="InterPro" id="IPR015168">
    <property type="entry name" value="SsuA/THI5"/>
</dbReference>
<evidence type="ECO:0000313" key="11">
    <source>
        <dbReference type="Proteomes" id="UP001190002"/>
    </source>
</evidence>
<comment type="subcellular location">
    <subcellularLocation>
        <location evidence="1">Periplasm</location>
    </subcellularLocation>
</comment>
<reference evidence="9 12" key="1">
    <citation type="submission" date="2023-07" db="EMBL/GenBank/DDBJ databases">
        <authorList>
            <person name="Peeters C."/>
        </authorList>
    </citation>
    <scope>NUCLEOTIDE SEQUENCE</scope>
    <source>
        <strain evidence="10 12">R-77569</strain>
        <strain evidence="9">R-77591</strain>
    </source>
</reference>
<organism evidence="9 11">
    <name type="scientific">Ralstonia mannitolilytica</name>
    <dbReference type="NCBI Taxonomy" id="105219"/>
    <lineage>
        <taxon>Bacteria</taxon>
        <taxon>Pseudomonadati</taxon>
        <taxon>Pseudomonadota</taxon>
        <taxon>Betaproteobacteria</taxon>
        <taxon>Burkholderiales</taxon>
        <taxon>Burkholderiaceae</taxon>
        <taxon>Ralstonia</taxon>
    </lineage>
</organism>
<name>A0AAD2ATE3_9RALS</name>
<dbReference type="Proteomes" id="UP001190452">
    <property type="component" value="Unassembled WGS sequence"/>
</dbReference>
<protein>
    <recommendedName>
        <fullName evidence="6">Putative aliphatic sulfonates-binding protein</fullName>
    </recommendedName>
</protein>